<reference evidence="1 2" key="1">
    <citation type="submission" date="2022-10" db="EMBL/GenBank/DDBJ databases">
        <title>Pararhodobacter sp. nov., isolated from marine algae.</title>
        <authorList>
            <person name="Choi B.J."/>
            <person name="Kim J.M."/>
            <person name="Lee J.K."/>
            <person name="Choi D.G."/>
            <person name="Jeon C.O."/>
        </authorList>
    </citation>
    <scope>NUCLEOTIDE SEQUENCE [LARGE SCALE GENOMIC DNA]</scope>
    <source>
        <strain evidence="1 2">ZQ420</strain>
    </source>
</reference>
<evidence type="ECO:0000313" key="1">
    <source>
        <dbReference type="EMBL" id="MCW1931639.1"/>
    </source>
</evidence>
<keyword evidence="2" id="KW-1185">Reference proteome</keyword>
<dbReference type="EMBL" id="JAPDFL010000001">
    <property type="protein sequence ID" value="MCW1931639.1"/>
    <property type="molecule type" value="Genomic_DNA"/>
</dbReference>
<evidence type="ECO:0000313" key="2">
    <source>
        <dbReference type="Proteomes" id="UP001208938"/>
    </source>
</evidence>
<name>A0ABT3GVS8_9RHOB</name>
<gene>
    <name evidence="1" type="ORF">OKW52_05035</name>
</gene>
<dbReference type="Proteomes" id="UP001208938">
    <property type="component" value="Unassembled WGS sequence"/>
</dbReference>
<proteinExistence type="predicted"/>
<accession>A0ABT3GVS8</accession>
<dbReference type="Pfam" id="PF09601">
    <property type="entry name" value="DUF2459"/>
    <property type="match status" value="1"/>
</dbReference>
<sequence>MTPALRRLLIGAAGVVAAPVLLILAYLAAGTLGGLMPGRTAELAPGGTNRVLLVPGPIHTDILLPLDDSLMARFGYLEPAGVPLRDPRARWLVVGWGSRAFYTTAGSYADITAAAVWRAATGDSAVLRFDVWGGLPEAHGFTDLSLSDAQYGAMLDGIERAVGPVAVAIAHPGFTGTDAFFEATGYFTLFRTCNVWVGDLLRASGIRTGIWTPFTWSLP</sequence>
<organism evidence="1 2">
    <name type="scientific">Pararhodobacter zhoushanensis</name>
    <dbReference type="NCBI Taxonomy" id="2479545"/>
    <lineage>
        <taxon>Bacteria</taxon>
        <taxon>Pseudomonadati</taxon>
        <taxon>Pseudomonadota</taxon>
        <taxon>Alphaproteobacteria</taxon>
        <taxon>Rhodobacterales</taxon>
        <taxon>Paracoccaceae</taxon>
        <taxon>Pararhodobacter</taxon>
    </lineage>
</organism>
<dbReference type="RefSeq" id="WP_264504735.1">
    <property type="nucleotide sequence ID" value="NZ_JAPDFL010000001.1"/>
</dbReference>
<dbReference type="InterPro" id="IPR011727">
    <property type="entry name" value="CHP02117"/>
</dbReference>
<dbReference type="NCBIfam" id="TIGR02117">
    <property type="entry name" value="chp_urease_rgn"/>
    <property type="match status" value="1"/>
</dbReference>
<comment type="caution">
    <text evidence="1">The sequence shown here is derived from an EMBL/GenBank/DDBJ whole genome shotgun (WGS) entry which is preliminary data.</text>
</comment>
<protein>
    <submittedName>
        <fullName evidence="1">TIGR02117 family protein</fullName>
    </submittedName>
</protein>